<evidence type="ECO:0000256" key="1">
    <source>
        <dbReference type="ARBA" id="ARBA00022723"/>
    </source>
</evidence>
<dbReference type="GO" id="GO:0008170">
    <property type="term" value="F:N-methyltransferase activity"/>
    <property type="evidence" value="ECO:0007669"/>
    <property type="project" value="UniProtKB-ARBA"/>
</dbReference>
<dbReference type="GO" id="GO:0008270">
    <property type="term" value="F:zinc ion binding"/>
    <property type="evidence" value="ECO:0007669"/>
    <property type="project" value="UniProtKB-KW"/>
</dbReference>
<dbReference type="SUPFAM" id="SSF144232">
    <property type="entry name" value="HIT/MYND zinc finger-like"/>
    <property type="match status" value="1"/>
</dbReference>
<evidence type="ECO:0000313" key="7">
    <source>
        <dbReference type="EMBL" id="KAF7283537.1"/>
    </source>
</evidence>
<dbReference type="InterPro" id="IPR046341">
    <property type="entry name" value="SET_dom_sf"/>
</dbReference>
<dbReference type="GO" id="GO:0008276">
    <property type="term" value="F:protein methyltransferase activity"/>
    <property type="evidence" value="ECO:0007669"/>
    <property type="project" value="UniProtKB-ARBA"/>
</dbReference>
<dbReference type="InterPro" id="IPR001214">
    <property type="entry name" value="SET_dom"/>
</dbReference>
<evidence type="ECO:0000256" key="2">
    <source>
        <dbReference type="ARBA" id="ARBA00022771"/>
    </source>
</evidence>
<keyword evidence="2 4" id="KW-0863">Zinc-finger</keyword>
<dbReference type="Proteomes" id="UP000625711">
    <property type="component" value="Unassembled WGS sequence"/>
</dbReference>
<feature type="domain" description="MYND-type" evidence="6">
    <location>
        <begin position="7"/>
        <end position="43"/>
    </location>
</feature>
<dbReference type="Pfam" id="PF00856">
    <property type="entry name" value="SET"/>
    <property type="match status" value="1"/>
</dbReference>
<dbReference type="InterPro" id="IPR002893">
    <property type="entry name" value="Znf_MYND"/>
</dbReference>
<dbReference type="PANTHER" id="PTHR46455:SF4">
    <property type="entry name" value="GH11294P"/>
    <property type="match status" value="1"/>
</dbReference>
<keyword evidence="3" id="KW-0862">Zinc</keyword>
<dbReference type="PROSITE" id="PS50280">
    <property type="entry name" value="SET"/>
    <property type="match status" value="1"/>
</dbReference>
<proteinExistence type="predicted"/>
<dbReference type="Gene3D" id="6.10.140.2220">
    <property type="match status" value="2"/>
</dbReference>
<reference evidence="7" key="1">
    <citation type="submission" date="2020-08" db="EMBL/GenBank/DDBJ databases">
        <title>Genome sequencing and assembly of the red palm weevil Rhynchophorus ferrugineus.</title>
        <authorList>
            <person name="Dias G.B."/>
            <person name="Bergman C.M."/>
            <person name="Manee M."/>
        </authorList>
    </citation>
    <scope>NUCLEOTIDE SEQUENCE</scope>
    <source>
        <strain evidence="7">AA-2017</strain>
        <tissue evidence="7">Whole larva</tissue>
    </source>
</reference>
<feature type="domain" description="SET" evidence="5">
    <location>
        <begin position="43"/>
        <end position="279"/>
    </location>
</feature>
<dbReference type="OrthoDB" id="5952526at2759"/>
<keyword evidence="8" id="KW-1185">Reference proteome</keyword>
<evidence type="ECO:0000256" key="4">
    <source>
        <dbReference type="PROSITE-ProRule" id="PRU00134"/>
    </source>
</evidence>
<gene>
    <name evidence="7" type="ORF">GWI33_000340</name>
</gene>
<evidence type="ECO:0000313" key="8">
    <source>
        <dbReference type="Proteomes" id="UP000625711"/>
    </source>
</evidence>
<dbReference type="GO" id="GO:0008757">
    <property type="term" value="F:S-adenosylmethionine-dependent methyltransferase activity"/>
    <property type="evidence" value="ECO:0007669"/>
    <property type="project" value="UniProtKB-ARBA"/>
</dbReference>
<dbReference type="CDD" id="cd20071">
    <property type="entry name" value="SET_SMYD"/>
    <property type="match status" value="1"/>
</dbReference>
<protein>
    <recommendedName>
        <fullName evidence="9">Protein msta</fullName>
    </recommendedName>
</protein>
<name>A0A834IRB0_RHYFE</name>
<dbReference type="EMBL" id="JAACXV010000101">
    <property type="protein sequence ID" value="KAF7283537.1"/>
    <property type="molecule type" value="Genomic_DNA"/>
</dbReference>
<comment type="caution">
    <text evidence="7">The sequence shown here is derived from an EMBL/GenBank/DDBJ whole genome shotgun (WGS) entry which is preliminary data.</text>
</comment>
<evidence type="ECO:0000256" key="3">
    <source>
        <dbReference type="ARBA" id="ARBA00022833"/>
    </source>
</evidence>
<dbReference type="PROSITE" id="PS50865">
    <property type="entry name" value="ZF_MYND_2"/>
    <property type="match status" value="1"/>
</dbReference>
<evidence type="ECO:0008006" key="9">
    <source>
        <dbReference type="Google" id="ProtNLM"/>
    </source>
</evidence>
<dbReference type="Gene3D" id="1.10.220.160">
    <property type="match status" value="1"/>
</dbReference>
<dbReference type="PANTHER" id="PTHR46455">
    <property type="entry name" value="SET AND MYND DOMAIN CONTAINING, ARTHROPOD-SPECIFIC, MEMBER 4, ISOFORM A"/>
    <property type="match status" value="1"/>
</dbReference>
<accession>A0A834IRB0</accession>
<dbReference type="InterPro" id="IPR053010">
    <property type="entry name" value="SET_SmydA-8"/>
</dbReference>
<sequence>MTDDTKCVVCNNSANQKCSGCHLVYYCSREHQKSDWKTHKKICKPYKISTDGEIGRHLVATRDFKPGEIILKEAPLIWGPTQETVPVCLGCGVAINENKYKPCSKCGWPVCGEICEKSPSHIPECQYTVSRGSKMCISTFGTIHPSYQCITVLRCLYQKQFLSEVWKKLDLLESHCEERKNTSKYEKDRTVVAQFILTFFKLRNIFTEEDVLRICGIVNVNGHEVPLTSPPYVAIYETTSMFEHNCRANCNKTFTDKGLVLIKAGTSIKKGDHLSICYTDPLWGTVNRRHHLYESKFFWCSCKRCSDVTELGTYFSAMRCQSSECNGYLLPPTFLINNSNEKPPNWRCSKCCATSTAHHMQDLLDRIGQDLQELPKGESSPAKAFIQTCEKYLHTNHYYLTDVRFALSQLIGHENQRGLPGCSDEDLELKARLCQSLANLLKILAPGESRARGLLLYELHATVAELGRRSGDPYNLNFALQEAKKILQEVAELLKNEPETLQEGKIYKQCLKNLKEIDVVLMTVHKTIGDTPF</sequence>
<dbReference type="PROSITE" id="PS01360">
    <property type="entry name" value="ZF_MYND_1"/>
    <property type="match status" value="1"/>
</dbReference>
<organism evidence="7 8">
    <name type="scientific">Rhynchophorus ferrugineus</name>
    <name type="common">Red palm weevil</name>
    <name type="synonym">Curculio ferrugineus</name>
    <dbReference type="NCBI Taxonomy" id="354439"/>
    <lineage>
        <taxon>Eukaryota</taxon>
        <taxon>Metazoa</taxon>
        <taxon>Ecdysozoa</taxon>
        <taxon>Arthropoda</taxon>
        <taxon>Hexapoda</taxon>
        <taxon>Insecta</taxon>
        <taxon>Pterygota</taxon>
        <taxon>Neoptera</taxon>
        <taxon>Endopterygota</taxon>
        <taxon>Coleoptera</taxon>
        <taxon>Polyphaga</taxon>
        <taxon>Cucujiformia</taxon>
        <taxon>Curculionidae</taxon>
        <taxon>Dryophthorinae</taxon>
        <taxon>Rhynchophorus</taxon>
    </lineage>
</organism>
<keyword evidence="1" id="KW-0479">Metal-binding</keyword>
<evidence type="ECO:0000259" key="6">
    <source>
        <dbReference type="PROSITE" id="PS50865"/>
    </source>
</evidence>
<dbReference type="Gene3D" id="2.170.270.10">
    <property type="entry name" value="SET domain"/>
    <property type="match status" value="1"/>
</dbReference>
<dbReference type="SUPFAM" id="SSF82199">
    <property type="entry name" value="SET domain"/>
    <property type="match status" value="1"/>
</dbReference>
<dbReference type="Pfam" id="PF01753">
    <property type="entry name" value="zf-MYND"/>
    <property type="match status" value="1"/>
</dbReference>
<dbReference type="AlphaFoldDB" id="A0A834IRB0"/>
<evidence type="ECO:0000259" key="5">
    <source>
        <dbReference type="PROSITE" id="PS50280"/>
    </source>
</evidence>